<organism evidence="10 11">
    <name type="scientific">Amblyomma americanum</name>
    <name type="common">Lone star tick</name>
    <dbReference type="NCBI Taxonomy" id="6943"/>
    <lineage>
        <taxon>Eukaryota</taxon>
        <taxon>Metazoa</taxon>
        <taxon>Ecdysozoa</taxon>
        <taxon>Arthropoda</taxon>
        <taxon>Chelicerata</taxon>
        <taxon>Arachnida</taxon>
        <taxon>Acari</taxon>
        <taxon>Parasitiformes</taxon>
        <taxon>Ixodida</taxon>
        <taxon>Ixodoidea</taxon>
        <taxon>Ixodidae</taxon>
        <taxon>Amblyomminae</taxon>
        <taxon>Amblyomma</taxon>
    </lineage>
</organism>
<dbReference type="Pfam" id="PF05649">
    <property type="entry name" value="Peptidase_M13_N"/>
    <property type="match status" value="1"/>
</dbReference>
<sequence length="618" mass="70839">MNTAVKPCANFYSFVCGSWKPTGKRSVIERIYANSRDIAIRELEGDPRDVPVPLAPRYFQSCMANRSEDLLKSEIEKFKSFKKGLGLKWPEEWPETGQLVQAPLKILLNLTVNWNINLLIKVRAMPPYRNRHKSVYISRGDWYRSLDRTDEQFTAIVKEHCDYLGVPPPDDLLELKAHLQAITSETLTFTSDAREEQKRTLRDINQNTVSRRDRWLQYLNEIFRPQFTWNPDDVVLIQHPGILTRLNRLLEKMPEGSFRMALSWVFIRMYMWIVIGKPELRVKGDANVLQTFRKQTCLSHVESTFGLVASASHIYERFTRKMRENLADVFDMLREHIKISFTSTSWIDDLVKKKSHEKLDGMWERVLPDNRFFSNYSLASLYRNFPEVGDSFMDNVVNIAKEFRKTLARDDYVSIFSKRLGSGRVKSRYSYYYNSVSMDVGALEPPMLYADGTLAMIYGSLGTSLAASMVRSFDQRGILFNDKGEESPWWTAGHEEYDKRVKCDLGGAADGHSPPDASPSGTFTNPLSSLVPALSATYLAYRKAIKNEGLVDVFALQGLDTYSDDQVFFMTYCLMTCATDTNGDECNVPLRHLRKFATVFGCSTGDGMNPSEKCTFFD</sequence>
<dbReference type="InterPro" id="IPR042089">
    <property type="entry name" value="Peptidase_M13_dom_2"/>
</dbReference>
<evidence type="ECO:0000256" key="3">
    <source>
        <dbReference type="ARBA" id="ARBA00022670"/>
    </source>
</evidence>
<evidence type="ECO:0008006" key="12">
    <source>
        <dbReference type="Google" id="ProtNLM"/>
    </source>
</evidence>
<keyword evidence="6" id="KW-0862">Zinc</keyword>
<dbReference type="Gene3D" id="1.10.1380.10">
    <property type="entry name" value="Neutral endopeptidase , domain2"/>
    <property type="match status" value="1"/>
</dbReference>
<proteinExistence type="inferred from homology"/>
<dbReference type="SUPFAM" id="SSF55486">
    <property type="entry name" value="Metalloproteases ('zincins'), catalytic domain"/>
    <property type="match status" value="1"/>
</dbReference>
<comment type="caution">
    <text evidence="10">The sequence shown here is derived from an EMBL/GenBank/DDBJ whole genome shotgun (WGS) entry which is preliminary data.</text>
</comment>
<dbReference type="GO" id="GO:0005886">
    <property type="term" value="C:plasma membrane"/>
    <property type="evidence" value="ECO:0007669"/>
    <property type="project" value="TreeGrafter"/>
</dbReference>
<dbReference type="InterPro" id="IPR024079">
    <property type="entry name" value="MetalloPept_cat_dom_sf"/>
</dbReference>
<dbReference type="InterPro" id="IPR008753">
    <property type="entry name" value="Peptidase_M13_N"/>
</dbReference>
<dbReference type="Pfam" id="PF01431">
    <property type="entry name" value="Peptidase_M13"/>
    <property type="match status" value="1"/>
</dbReference>
<gene>
    <name evidence="10" type="ORF">V5799_017132</name>
</gene>
<evidence type="ECO:0000256" key="7">
    <source>
        <dbReference type="ARBA" id="ARBA00023049"/>
    </source>
</evidence>
<comment type="similarity">
    <text evidence="2">Belongs to the peptidase M13 family.</text>
</comment>
<dbReference type="GO" id="GO:0004222">
    <property type="term" value="F:metalloendopeptidase activity"/>
    <property type="evidence" value="ECO:0007669"/>
    <property type="project" value="InterPro"/>
</dbReference>
<reference evidence="10 11" key="1">
    <citation type="journal article" date="2023" name="Arcadia Sci">
        <title>De novo assembly of a long-read Amblyomma americanum tick genome.</title>
        <authorList>
            <person name="Chou S."/>
            <person name="Poskanzer K.E."/>
            <person name="Rollins M."/>
            <person name="Thuy-Boun P.S."/>
        </authorList>
    </citation>
    <scope>NUCLEOTIDE SEQUENCE [LARGE SCALE GENOMIC DNA]</scope>
    <source>
        <strain evidence="10">F_SG_1</strain>
        <tissue evidence="10">Salivary glands</tissue>
    </source>
</reference>
<evidence type="ECO:0000313" key="11">
    <source>
        <dbReference type="Proteomes" id="UP001321473"/>
    </source>
</evidence>
<name>A0AAQ4F2Z5_AMBAM</name>
<evidence type="ECO:0000259" key="9">
    <source>
        <dbReference type="Pfam" id="PF05649"/>
    </source>
</evidence>
<dbReference type="GO" id="GO:0016485">
    <property type="term" value="P:protein processing"/>
    <property type="evidence" value="ECO:0007669"/>
    <property type="project" value="TreeGrafter"/>
</dbReference>
<comment type="cofactor">
    <cofactor evidence="1">
        <name>Zn(2+)</name>
        <dbReference type="ChEBI" id="CHEBI:29105"/>
    </cofactor>
</comment>
<feature type="domain" description="Peptidase M13 C-terminal" evidence="8">
    <location>
        <begin position="430"/>
        <end position="615"/>
    </location>
</feature>
<evidence type="ECO:0000313" key="10">
    <source>
        <dbReference type="EMBL" id="KAK8781530.1"/>
    </source>
</evidence>
<dbReference type="Gene3D" id="3.40.390.10">
    <property type="entry name" value="Collagenase (Catalytic Domain)"/>
    <property type="match status" value="1"/>
</dbReference>
<keyword evidence="7" id="KW-0482">Metalloprotease</keyword>
<dbReference type="InterPro" id="IPR000718">
    <property type="entry name" value="Peptidase_M13"/>
</dbReference>
<feature type="domain" description="Peptidase M13 N-terminal" evidence="9">
    <location>
        <begin position="7"/>
        <end position="363"/>
    </location>
</feature>
<evidence type="ECO:0000256" key="2">
    <source>
        <dbReference type="ARBA" id="ARBA00007357"/>
    </source>
</evidence>
<dbReference type="Proteomes" id="UP001321473">
    <property type="component" value="Unassembled WGS sequence"/>
</dbReference>
<keyword evidence="11" id="KW-1185">Reference proteome</keyword>
<dbReference type="GO" id="GO:0046872">
    <property type="term" value="F:metal ion binding"/>
    <property type="evidence" value="ECO:0007669"/>
    <property type="project" value="UniProtKB-KW"/>
</dbReference>
<evidence type="ECO:0000259" key="8">
    <source>
        <dbReference type="Pfam" id="PF01431"/>
    </source>
</evidence>
<keyword evidence="4" id="KW-0479">Metal-binding</keyword>
<evidence type="ECO:0000256" key="6">
    <source>
        <dbReference type="ARBA" id="ARBA00022833"/>
    </source>
</evidence>
<keyword evidence="3" id="KW-0645">Protease</keyword>
<dbReference type="PROSITE" id="PS51885">
    <property type="entry name" value="NEPRILYSIN"/>
    <property type="match status" value="1"/>
</dbReference>
<keyword evidence="5" id="KW-0378">Hydrolase</keyword>
<dbReference type="InterPro" id="IPR018497">
    <property type="entry name" value="Peptidase_M13_C"/>
</dbReference>
<dbReference type="EMBL" id="JARKHS020007605">
    <property type="protein sequence ID" value="KAK8781530.1"/>
    <property type="molecule type" value="Genomic_DNA"/>
</dbReference>
<evidence type="ECO:0000256" key="4">
    <source>
        <dbReference type="ARBA" id="ARBA00022723"/>
    </source>
</evidence>
<dbReference type="PANTHER" id="PTHR11733:SF241">
    <property type="entry name" value="GH26575P-RELATED"/>
    <property type="match status" value="1"/>
</dbReference>
<dbReference type="PANTHER" id="PTHR11733">
    <property type="entry name" value="ZINC METALLOPROTEASE FAMILY M13 NEPRILYSIN-RELATED"/>
    <property type="match status" value="1"/>
</dbReference>
<protein>
    <recommendedName>
        <fullName evidence="12">M13 family peptidase</fullName>
    </recommendedName>
</protein>
<evidence type="ECO:0000256" key="1">
    <source>
        <dbReference type="ARBA" id="ARBA00001947"/>
    </source>
</evidence>
<accession>A0AAQ4F2Z5</accession>
<evidence type="ECO:0000256" key="5">
    <source>
        <dbReference type="ARBA" id="ARBA00022801"/>
    </source>
</evidence>
<dbReference type="AlphaFoldDB" id="A0AAQ4F2Z5"/>